<dbReference type="AlphaFoldDB" id="A0A172Q7E1"/>
<dbReference type="RefSeq" id="WP_067062157.1">
    <property type="nucleotide sequence ID" value="NZ_CP014699.1"/>
</dbReference>
<feature type="domain" description="Type I restriction modification DNA specificity" evidence="4">
    <location>
        <begin position="14"/>
        <end position="153"/>
    </location>
</feature>
<evidence type="ECO:0000256" key="2">
    <source>
        <dbReference type="ARBA" id="ARBA00022747"/>
    </source>
</evidence>
<organism evidence="5 6">
    <name type="scientific">Streptococcus pantholopis</name>
    <dbReference type="NCBI Taxonomy" id="1811193"/>
    <lineage>
        <taxon>Bacteria</taxon>
        <taxon>Bacillati</taxon>
        <taxon>Bacillota</taxon>
        <taxon>Bacilli</taxon>
        <taxon>Lactobacillales</taxon>
        <taxon>Streptococcaceae</taxon>
        <taxon>Streptococcus</taxon>
    </lineage>
</organism>
<keyword evidence="6" id="KW-1185">Reference proteome</keyword>
<protein>
    <submittedName>
        <fullName evidence="5">Restriction endonuclease subunit S</fullName>
    </submittedName>
</protein>
<dbReference type="SUPFAM" id="SSF116734">
    <property type="entry name" value="DNA methylase specificity domain"/>
    <property type="match status" value="1"/>
</dbReference>
<reference evidence="6" key="2">
    <citation type="submission" date="2016-03" db="EMBL/GenBank/DDBJ databases">
        <title>Streptococcus antelopensis sp. nov., isolated from the feces of the Tibetan antelope (Pantholops hodgsonii) in Hoh Xil National Nature Reserve, Qinghai, China.</title>
        <authorList>
            <person name="Bai X."/>
        </authorList>
    </citation>
    <scope>NUCLEOTIDE SEQUENCE [LARGE SCALE GENOMIC DNA]</scope>
    <source>
        <strain evidence="6">TA 26</strain>
    </source>
</reference>
<dbReference type="Pfam" id="PF01420">
    <property type="entry name" value="Methylase_S"/>
    <property type="match status" value="1"/>
</dbReference>
<dbReference type="GO" id="GO:0004519">
    <property type="term" value="F:endonuclease activity"/>
    <property type="evidence" value="ECO:0007669"/>
    <property type="project" value="UniProtKB-KW"/>
</dbReference>
<dbReference type="OrthoDB" id="9814572at2"/>
<accession>A0A172Q7E1</accession>
<dbReference type="Gene3D" id="3.90.220.20">
    <property type="entry name" value="DNA methylase specificity domains"/>
    <property type="match status" value="1"/>
</dbReference>
<dbReference type="EMBL" id="CP014699">
    <property type="protein sequence ID" value="AND79413.1"/>
    <property type="molecule type" value="Genomic_DNA"/>
</dbReference>
<evidence type="ECO:0000313" key="6">
    <source>
        <dbReference type="Proteomes" id="UP000077317"/>
    </source>
</evidence>
<dbReference type="PANTHER" id="PTHR30408">
    <property type="entry name" value="TYPE-1 RESTRICTION ENZYME ECOKI SPECIFICITY PROTEIN"/>
    <property type="match status" value="1"/>
</dbReference>
<dbReference type="Proteomes" id="UP000077317">
    <property type="component" value="Chromosome"/>
</dbReference>
<dbReference type="InterPro" id="IPR000055">
    <property type="entry name" value="Restrct_endonuc_typeI_TRD"/>
</dbReference>
<dbReference type="PANTHER" id="PTHR30408:SF12">
    <property type="entry name" value="TYPE I RESTRICTION ENZYME MJAVIII SPECIFICITY SUBUNIT"/>
    <property type="match status" value="1"/>
</dbReference>
<comment type="similarity">
    <text evidence="1">Belongs to the type-I restriction system S methylase family.</text>
</comment>
<gene>
    <name evidence="5" type="ORF">A0O21_04895</name>
</gene>
<name>A0A172Q7E1_9STRE</name>
<keyword evidence="5" id="KW-0255">Endonuclease</keyword>
<proteinExistence type="inferred from homology"/>
<dbReference type="GO" id="GO:0003677">
    <property type="term" value="F:DNA binding"/>
    <property type="evidence" value="ECO:0007669"/>
    <property type="project" value="UniProtKB-KW"/>
</dbReference>
<keyword evidence="5" id="KW-0378">Hydrolase</keyword>
<evidence type="ECO:0000256" key="3">
    <source>
        <dbReference type="ARBA" id="ARBA00023125"/>
    </source>
</evidence>
<keyword evidence="2" id="KW-0680">Restriction system</keyword>
<keyword evidence="3" id="KW-0238">DNA-binding</keyword>
<dbReference type="GO" id="GO:0009307">
    <property type="term" value="P:DNA restriction-modification system"/>
    <property type="evidence" value="ECO:0007669"/>
    <property type="project" value="UniProtKB-KW"/>
</dbReference>
<dbReference type="KEGG" id="spat:A0O21_04895"/>
<evidence type="ECO:0000256" key="1">
    <source>
        <dbReference type="ARBA" id="ARBA00010923"/>
    </source>
</evidence>
<sequence>MEILEAYRQKTISKITLKEAAECFKGKAVSASENDGNIAVINLRDLNEEDLDYHNLKTIKAEPHLLSRYLLKEGDVLVATKGTVKKTAVFTDQNRPVIATANITVLRPKDNILGLYIKIFLDSAVGQALLDEADTGKQVMNISREKLLSIEIPRIPLIKQLYLTRRYEEGLQAYQRKLARAVQEWRYLKSDLEKNLF</sequence>
<reference evidence="5 6" key="1">
    <citation type="journal article" date="2016" name="Int. J. Syst. Evol. Microbiol.">
        <title>Streptococcuspantholopis sp. nov., isolated from faeces of the Tibetan antelope (Pantholops hodgsonii).</title>
        <authorList>
            <person name="Bai X."/>
            <person name="Xiong Y."/>
            <person name="Lu S."/>
            <person name="Jin D."/>
            <person name="Lai X."/>
            <person name="Yang J."/>
            <person name="Niu L."/>
            <person name="Hu S."/>
            <person name="Meng X."/>
            <person name="Pu J."/>
            <person name="Ye C."/>
            <person name="Xu J."/>
        </authorList>
    </citation>
    <scope>NUCLEOTIDE SEQUENCE [LARGE SCALE GENOMIC DNA]</scope>
    <source>
        <strain evidence="5 6">TA 26</strain>
    </source>
</reference>
<dbReference type="InterPro" id="IPR044946">
    <property type="entry name" value="Restrct_endonuc_typeI_TRD_sf"/>
</dbReference>
<keyword evidence="5" id="KW-0540">Nuclease</keyword>
<evidence type="ECO:0000313" key="5">
    <source>
        <dbReference type="EMBL" id="AND79413.1"/>
    </source>
</evidence>
<dbReference type="InterPro" id="IPR052021">
    <property type="entry name" value="Type-I_RS_S_subunit"/>
</dbReference>
<evidence type="ECO:0000259" key="4">
    <source>
        <dbReference type="Pfam" id="PF01420"/>
    </source>
</evidence>
<dbReference type="STRING" id="1811193.A0O21_04895"/>